<gene>
    <name evidence="9" type="ordered locus">AXX17_At2g20830</name>
</gene>
<dbReference type="InterPro" id="IPR024567">
    <property type="entry name" value="RNase_HII/HIII_dom"/>
</dbReference>
<name>A0A178VY35_ARATH</name>
<evidence type="ECO:0000256" key="1">
    <source>
        <dbReference type="ARBA" id="ARBA00000077"/>
    </source>
</evidence>
<dbReference type="Proteomes" id="UP000078284">
    <property type="component" value="Chromosome 2"/>
</dbReference>
<dbReference type="Gene3D" id="3.30.420.10">
    <property type="entry name" value="Ribonuclease H-like superfamily/Ribonuclease H"/>
    <property type="match status" value="1"/>
</dbReference>
<dbReference type="PANTHER" id="PTHR10954:SF7">
    <property type="entry name" value="RIBONUCLEASE H2 SUBUNIT A"/>
    <property type="match status" value="1"/>
</dbReference>
<dbReference type="InterPro" id="IPR036397">
    <property type="entry name" value="RNaseH_sf"/>
</dbReference>
<keyword evidence="5 7" id="KW-0378">Hydrolase</keyword>
<evidence type="ECO:0000256" key="6">
    <source>
        <dbReference type="PROSITE-ProRule" id="PRU01319"/>
    </source>
</evidence>
<sequence>MESECLTPEWASQPCLMGIDEAGRGPVLGPMVYGCMYCPISYQSSLASLHFAGKNSHFSFLHVEALICLFWGLRMY</sequence>
<dbReference type="InterPro" id="IPR001352">
    <property type="entry name" value="RNase_HII/HIII"/>
</dbReference>
<dbReference type="ExpressionAtlas" id="A0A178VY35">
    <property type="expression patterns" value="baseline and differential"/>
</dbReference>
<dbReference type="PANTHER" id="PTHR10954">
    <property type="entry name" value="RIBONUCLEASE H2 SUBUNIT A"/>
    <property type="match status" value="1"/>
</dbReference>
<protein>
    <recommendedName>
        <fullName evidence="7">Ribonuclease</fullName>
        <ecNumber evidence="7">3.1.26.4</ecNumber>
    </recommendedName>
</protein>
<keyword evidence="4 7" id="KW-0255">Endonuclease</keyword>
<evidence type="ECO:0000256" key="5">
    <source>
        <dbReference type="ARBA" id="ARBA00022801"/>
    </source>
</evidence>
<dbReference type="GO" id="GO:0046872">
    <property type="term" value="F:metal ion binding"/>
    <property type="evidence" value="ECO:0007669"/>
    <property type="project" value="UniProtKB-KW"/>
</dbReference>
<dbReference type="Pfam" id="PF01351">
    <property type="entry name" value="RNase_HII"/>
    <property type="match status" value="1"/>
</dbReference>
<comment type="caution">
    <text evidence="9">The sequence shown here is derived from an EMBL/GenBank/DDBJ whole genome shotgun (WGS) entry which is preliminary data.</text>
</comment>
<evidence type="ECO:0000256" key="4">
    <source>
        <dbReference type="ARBA" id="ARBA00022759"/>
    </source>
</evidence>
<comment type="function">
    <text evidence="7">Endonuclease that specifically degrades the RNA of RNA-DNA hybrids.</text>
</comment>
<dbReference type="SUPFAM" id="SSF53098">
    <property type="entry name" value="Ribonuclease H-like"/>
    <property type="match status" value="1"/>
</dbReference>
<comment type="similarity">
    <text evidence="7">Belongs to the RNase HII family.</text>
</comment>
<dbReference type="EC" id="3.1.26.4" evidence="7"/>
<dbReference type="GO" id="GO:0003723">
    <property type="term" value="F:RNA binding"/>
    <property type="evidence" value="ECO:0007669"/>
    <property type="project" value="UniProtKB-UniRule"/>
</dbReference>
<comment type="catalytic activity">
    <reaction evidence="1 7">
        <text>Endonucleolytic cleavage to 5'-phosphomonoester.</text>
        <dbReference type="EC" id="3.1.26.4"/>
    </reaction>
</comment>
<evidence type="ECO:0000256" key="3">
    <source>
        <dbReference type="ARBA" id="ARBA00022723"/>
    </source>
</evidence>
<accession>A0A178VY35</accession>
<dbReference type="AlphaFoldDB" id="A0A178VY35"/>
<evidence type="ECO:0000313" key="9">
    <source>
        <dbReference type="EMBL" id="OAP10195.1"/>
    </source>
</evidence>
<reference evidence="10" key="1">
    <citation type="journal article" date="2016" name="Proc. Natl. Acad. Sci. U.S.A.">
        <title>Chromosome-level assembly of Arabidopsis thaliana Ler reveals the extent of translocation and inversion polymorphisms.</title>
        <authorList>
            <person name="Zapata L."/>
            <person name="Ding J."/>
            <person name="Willing E.M."/>
            <person name="Hartwig B."/>
            <person name="Bezdan D."/>
            <person name="Jiao W.B."/>
            <person name="Patel V."/>
            <person name="Velikkakam James G."/>
            <person name="Koornneef M."/>
            <person name="Ossowski S."/>
            <person name="Schneeberger K."/>
        </authorList>
    </citation>
    <scope>NUCLEOTIDE SEQUENCE [LARGE SCALE GENOMIC DNA]</scope>
    <source>
        <strain evidence="10">cv. Landsberg erecta</strain>
    </source>
</reference>
<organism evidence="9 10">
    <name type="scientific">Arabidopsis thaliana</name>
    <name type="common">Mouse-ear cress</name>
    <dbReference type="NCBI Taxonomy" id="3702"/>
    <lineage>
        <taxon>Eukaryota</taxon>
        <taxon>Viridiplantae</taxon>
        <taxon>Streptophyta</taxon>
        <taxon>Embryophyta</taxon>
        <taxon>Tracheophyta</taxon>
        <taxon>Spermatophyta</taxon>
        <taxon>Magnoliopsida</taxon>
        <taxon>eudicotyledons</taxon>
        <taxon>Gunneridae</taxon>
        <taxon>Pentapetalae</taxon>
        <taxon>rosids</taxon>
        <taxon>malvids</taxon>
        <taxon>Brassicales</taxon>
        <taxon>Brassicaceae</taxon>
        <taxon>Camelineae</taxon>
        <taxon>Arabidopsis</taxon>
    </lineage>
</organism>
<proteinExistence type="inferred from homology"/>
<evidence type="ECO:0000259" key="8">
    <source>
        <dbReference type="PROSITE" id="PS51975"/>
    </source>
</evidence>
<evidence type="ECO:0000256" key="7">
    <source>
        <dbReference type="RuleBase" id="RU003515"/>
    </source>
</evidence>
<comment type="caution">
    <text evidence="6">Lacks conserved residue(s) required for the propagation of feature annotation.</text>
</comment>
<evidence type="ECO:0000256" key="2">
    <source>
        <dbReference type="ARBA" id="ARBA00022722"/>
    </source>
</evidence>
<dbReference type="GO" id="GO:0004523">
    <property type="term" value="F:RNA-DNA hybrid ribonuclease activity"/>
    <property type="evidence" value="ECO:0007669"/>
    <property type="project" value="UniProtKB-EC"/>
</dbReference>
<keyword evidence="2 7" id="KW-0540">Nuclease</keyword>
<dbReference type="PROSITE" id="PS51975">
    <property type="entry name" value="RNASE_H_2"/>
    <property type="match status" value="1"/>
</dbReference>
<keyword evidence="3" id="KW-0479">Metal-binding</keyword>
<dbReference type="InterPro" id="IPR012337">
    <property type="entry name" value="RNaseH-like_sf"/>
</dbReference>
<dbReference type="EMBL" id="LUHQ01000002">
    <property type="protein sequence ID" value="OAP10195.1"/>
    <property type="molecule type" value="Genomic_DNA"/>
</dbReference>
<evidence type="ECO:0000313" key="10">
    <source>
        <dbReference type="Proteomes" id="UP000078284"/>
    </source>
</evidence>
<feature type="domain" description="RNase H type-2" evidence="8">
    <location>
        <begin position="14"/>
        <end position="76"/>
    </location>
</feature>